<proteinExistence type="predicted"/>
<dbReference type="InterPro" id="IPR043426">
    <property type="entry name" value="MltB-like"/>
</dbReference>
<evidence type="ECO:0000256" key="1">
    <source>
        <dbReference type="SAM" id="MobiDB-lite"/>
    </source>
</evidence>
<dbReference type="InterPro" id="IPR023346">
    <property type="entry name" value="Lysozyme-like_dom_sf"/>
</dbReference>
<dbReference type="EMBL" id="LGUT01000303">
    <property type="protein sequence ID" value="KOG91341.1"/>
    <property type="molecule type" value="Genomic_DNA"/>
</dbReference>
<reference evidence="3 4" key="1">
    <citation type="submission" date="2015-07" db="EMBL/GenBank/DDBJ databases">
        <authorList>
            <person name="Ju K.-S."/>
            <person name="Doroghazi J.R."/>
            <person name="Metcalf W.W."/>
        </authorList>
    </citation>
    <scope>NUCLEOTIDE SEQUENCE [LARGE SCALE GENOMIC DNA]</scope>
    <source>
        <strain evidence="3 4">NRRL B-3589</strain>
    </source>
</reference>
<evidence type="ECO:0000313" key="3">
    <source>
        <dbReference type="EMBL" id="KOG91341.1"/>
    </source>
</evidence>
<dbReference type="InterPro" id="IPR013783">
    <property type="entry name" value="Ig-like_fold"/>
</dbReference>
<dbReference type="Gene3D" id="1.10.530.10">
    <property type="match status" value="1"/>
</dbReference>
<dbReference type="InterPro" id="IPR008964">
    <property type="entry name" value="Invasin/intimin_cell_adhesion"/>
</dbReference>
<dbReference type="SUPFAM" id="SSF49373">
    <property type="entry name" value="Invasin/intimin cell-adhesion fragments"/>
    <property type="match status" value="1"/>
</dbReference>
<gene>
    <name evidence="3" type="ORF">ADK38_03735</name>
</gene>
<accession>A0ABR5JD82</accession>
<feature type="compositionally biased region" description="Pro residues" evidence="1">
    <location>
        <begin position="286"/>
        <end position="310"/>
    </location>
</feature>
<feature type="compositionally biased region" description="Low complexity" evidence="1">
    <location>
        <begin position="10"/>
        <end position="23"/>
    </location>
</feature>
<comment type="caution">
    <text evidence="3">The sequence shown here is derived from an EMBL/GenBank/DDBJ whole genome shotgun (WGS) entry which is preliminary data.</text>
</comment>
<dbReference type="CDD" id="cd13399">
    <property type="entry name" value="Slt35-like"/>
    <property type="match status" value="1"/>
</dbReference>
<feature type="region of interest" description="Disordered" evidence="1">
    <location>
        <begin position="203"/>
        <end position="315"/>
    </location>
</feature>
<evidence type="ECO:0000259" key="2">
    <source>
        <dbReference type="Pfam" id="PF13406"/>
    </source>
</evidence>
<feature type="region of interest" description="Disordered" evidence="1">
    <location>
        <begin position="1"/>
        <end position="35"/>
    </location>
</feature>
<feature type="compositionally biased region" description="Gly residues" evidence="1">
    <location>
        <begin position="221"/>
        <end position="235"/>
    </location>
</feature>
<dbReference type="PANTHER" id="PTHR30163">
    <property type="entry name" value="MEMBRANE-BOUND LYTIC MUREIN TRANSGLYCOSYLASE B"/>
    <property type="match status" value="1"/>
</dbReference>
<sequence>YHTALPPLNTPTKPGTSPDPSSGTGTGTGSPEAGIPATVLDAYKRAESHLSDAKPGCHLPWELLAAIGKVESGHANGGAVDEGGTTLRPILGPVLDGKGFALIKDTDGGKYDGDSEHDRAVGPMQFIPSTWAIWGRDGNGDGVKDPNNIYDAALSTGYYLCGVGGDLSDEAKMDLAILGYNHSTEYLKTVRTWFDYYREGTHEVPDGTGVLPKLPKSTPGAGTGGGTAKGSGGKGATSPRPSGTGSSGPGKGAGSGKGGAGGHGKSPSPSPLPPKTGHGGIEVPSKPSPEPKPPTTPPTKPPTTPPPTPGQPAGLDAVGARELTATAGAEFTARPKVKAEDKAGKPLAGVRVQYEIVGETKARFPDDATRATVVTGPDGTATAPKLRAGEQPGAFTVRATVPGQKIAAVDFAATVTARPAPTPKADALVRTGTGSLTAEAGGAFAGRIGVKATYQGKLAAGVPVTATMVAPGPGKPAENDKGPYFKAPGSTGGSTGGKGAKAGADGKGKDTAKPIRTLSGLKTDANGVLTLPEIFADGHTGTFQLRLTTADGAVLTIELTVTAPAAH</sequence>
<dbReference type="InterPro" id="IPR031304">
    <property type="entry name" value="SLT_2"/>
</dbReference>
<evidence type="ECO:0000313" key="4">
    <source>
        <dbReference type="Proteomes" id="UP000037020"/>
    </source>
</evidence>
<dbReference type="PANTHER" id="PTHR30163:SF8">
    <property type="entry name" value="LYTIC MUREIN TRANSGLYCOSYLASE"/>
    <property type="match status" value="1"/>
</dbReference>
<feature type="region of interest" description="Disordered" evidence="1">
    <location>
        <begin position="473"/>
        <end position="512"/>
    </location>
</feature>
<protein>
    <submittedName>
        <fullName evidence="3">Lytic transglycosylase</fullName>
    </submittedName>
</protein>
<feature type="compositionally biased region" description="Gly residues" evidence="1">
    <location>
        <begin position="490"/>
        <end position="500"/>
    </location>
</feature>
<dbReference type="Proteomes" id="UP000037020">
    <property type="component" value="Unassembled WGS sequence"/>
</dbReference>
<dbReference type="Gene3D" id="2.60.40.10">
    <property type="entry name" value="Immunoglobulins"/>
    <property type="match status" value="1"/>
</dbReference>
<feature type="domain" description="Transglycosylase SLT" evidence="2">
    <location>
        <begin position="120"/>
        <end position="161"/>
    </location>
</feature>
<feature type="non-terminal residue" evidence="3">
    <location>
        <position position="1"/>
    </location>
</feature>
<dbReference type="SUPFAM" id="SSF53955">
    <property type="entry name" value="Lysozyme-like"/>
    <property type="match status" value="1"/>
</dbReference>
<feature type="compositionally biased region" description="Gly residues" evidence="1">
    <location>
        <begin position="245"/>
        <end position="264"/>
    </location>
</feature>
<name>A0ABR5JD82_9ACTN</name>
<dbReference type="Pfam" id="PF13406">
    <property type="entry name" value="SLT_2"/>
    <property type="match status" value="1"/>
</dbReference>
<organism evidence="3 4">
    <name type="scientific">Streptomyces varsoviensis</name>
    <dbReference type="NCBI Taxonomy" id="67373"/>
    <lineage>
        <taxon>Bacteria</taxon>
        <taxon>Bacillati</taxon>
        <taxon>Actinomycetota</taxon>
        <taxon>Actinomycetes</taxon>
        <taxon>Kitasatosporales</taxon>
        <taxon>Streptomycetaceae</taxon>
        <taxon>Streptomyces</taxon>
    </lineage>
</organism>
<keyword evidence="4" id="KW-1185">Reference proteome</keyword>